<feature type="domain" description="TF-B3" evidence="6">
    <location>
        <begin position="1"/>
        <end position="94"/>
    </location>
</feature>
<dbReference type="AlphaFoldDB" id="A0A2G2Y1Z4"/>
<evidence type="ECO:0000313" key="8">
    <source>
        <dbReference type="Proteomes" id="UP000222542"/>
    </source>
</evidence>
<dbReference type="InterPro" id="IPR015300">
    <property type="entry name" value="DNA-bd_pseudobarrel_sf"/>
</dbReference>
<dbReference type="PANTHER" id="PTHR31674">
    <property type="entry name" value="B3 DOMAIN-CONTAINING PROTEIN REM-LIKE 3-RELATED"/>
    <property type="match status" value="1"/>
</dbReference>
<organism evidence="7 8">
    <name type="scientific">Capsicum annuum</name>
    <name type="common">Capsicum pepper</name>
    <dbReference type="NCBI Taxonomy" id="4072"/>
    <lineage>
        <taxon>Eukaryota</taxon>
        <taxon>Viridiplantae</taxon>
        <taxon>Streptophyta</taxon>
        <taxon>Embryophyta</taxon>
        <taxon>Tracheophyta</taxon>
        <taxon>Spermatophyta</taxon>
        <taxon>Magnoliopsida</taxon>
        <taxon>eudicotyledons</taxon>
        <taxon>Gunneridae</taxon>
        <taxon>Pentapetalae</taxon>
        <taxon>asterids</taxon>
        <taxon>lamiids</taxon>
        <taxon>Solanales</taxon>
        <taxon>Solanaceae</taxon>
        <taxon>Solanoideae</taxon>
        <taxon>Capsiceae</taxon>
        <taxon>Capsicum</taxon>
    </lineage>
</organism>
<keyword evidence="4" id="KW-0804">Transcription</keyword>
<keyword evidence="3" id="KW-0238">DNA-binding</keyword>
<dbReference type="STRING" id="4072.A0A2G2Y1Z4"/>
<keyword evidence="2" id="KW-0805">Transcription regulation</keyword>
<keyword evidence="8" id="KW-1185">Reference proteome</keyword>
<dbReference type="PANTHER" id="PTHR31674:SF78">
    <property type="entry name" value="TF-B3 DOMAIN-CONTAINING PROTEIN"/>
    <property type="match status" value="1"/>
</dbReference>
<evidence type="ECO:0000313" key="7">
    <source>
        <dbReference type="EMBL" id="PHT63773.1"/>
    </source>
</evidence>
<evidence type="ECO:0000256" key="2">
    <source>
        <dbReference type="ARBA" id="ARBA00023015"/>
    </source>
</evidence>
<dbReference type="Gramene" id="PHT63773">
    <property type="protein sequence ID" value="PHT63773"/>
    <property type="gene ID" value="T459_32383"/>
</dbReference>
<gene>
    <name evidence="7" type="ORF">T459_32383</name>
</gene>
<evidence type="ECO:0000256" key="3">
    <source>
        <dbReference type="ARBA" id="ARBA00023125"/>
    </source>
</evidence>
<dbReference type="SUPFAM" id="SSF101936">
    <property type="entry name" value="DNA-binding pseudobarrel domain"/>
    <property type="match status" value="3"/>
</dbReference>
<dbReference type="Pfam" id="PF02362">
    <property type="entry name" value="B3"/>
    <property type="match status" value="1"/>
</dbReference>
<dbReference type="SMART" id="SM01019">
    <property type="entry name" value="B3"/>
    <property type="match status" value="2"/>
</dbReference>
<dbReference type="InterPro" id="IPR003340">
    <property type="entry name" value="B3_DNA-bd"/>
</dbReference>
<dbReference type="GO" id="GO:0005634">
    <property type="term" value="C:nucleus"/>
    <property type="evidence" value="ECO:0007669"/>
    <property type="project" value="UniProtKB-SubCell"/>
</dbReference>
<sequence length="374" mass="43419">MWFVQIIITYKPFQYLPKRFARANGLIDKKCGLVIGDERHRSWNLRLDTNNAGLYIGEGWREFCVDNDMKVGDCIKFEVIPTKFALANRLSNKRCDLIIRDERERSWNVKLHSSGNSVYIRGGCHEFRDANCLKEGDCIIFEVVSNGSTPIWKYNGWAAFVEEHDLQMGDLLIFRHEGDMEFEVSIFDSSRRNREYAEYLQEEGGCNNVEETSKNFEFKDAGTHNPCDQSHFECTGKPYCISNGYLLRCCNCGHYSNTYEPLIDASLEVKYADSLHSTLDSFTRVEKLDDPEIRLTCEQCYMQVLIEKQLMLYNAHSVAVFHLKRFQNDGSVVRKVDKHVAFPLELDLLPYTENNQTNNVNICYLNEYFLVANK</sequence>
<comment type="subcellular location">
    <subcellularLocation>
        <location evidence="1">Nucleus</location>
    </subcellularLocation>
</comment>
<dbReference type="InterPro" id="IPR001394">
    <property type="entry name" value="Peptidase_C19_UCH"/>
</dbReference>
<dbReference type="PROSITE" id="PS50863">
    <property type="entry name" value="B3"/>
    <property type="match status" value="2"/>
</dbReference>
<evidence type="ECO:0000259" key="6">
    <source>
        <dbReference type="PROSITE" id="PS50863"/>
    </source>
</evidence>
<dbReference type="InterPro" id="IPR038765">
    <property type="entry name" value="Papain-like_cys_pep_sf"/>
</dbReference>
<name>A0A2G2Y1Z4_CAPAN</name>
<comment type="caution">
    <text evidence="7">The sequence shown here is derived from an EMBL/GenBank/DDBJ whole genome shotgun (WGS) entry which is preliminary data.</text>
</comment>
<dbReference type="CDD" id="cd10017">
    <property type="entry name" value="B3_DNA"/>
    <property type="match status" value="2"/>
</dbReference>
<dbReference type="Pfam" id="PF00443">
    <property type="entry name" value="UCH"/>
    <property type="match status" value="1"/>
</dbReference>
<evidence type="ECO:0000256" key="1">
    <source>
        <dbReference type="ARBA" id="ARBA00004123"/>
    </source>
</evidence>
<dbReference type="GO" id="GO:0004843">
    <property type="term" value="F:cysteine-type deubiquitinase activity"/>
    <property type="evidence" value="ECO:0007669"/>
    <property type="project" value="InterPro"/>
</dbReference>
<proteinExistence type="predicted"/>
<reference evidence="7 8" key="1">
    <citation type="journal article" date="2014" name="Nat. Genet.">
        <title>Genome sequence of the hot pepper provides insights into the evolution of pungency in Capsicum species.</title>
        <authorList>
            <person name="Kim S."/>
            <person name="Park M."/>
            <person name="Yeom S.I."/>
            <person name="Kim Y.M."/>
            <person name="Lee J.M."/>
            <person name="Lee H.A."/>
            <person name="Seo E."/>
            <person name="Choi J."/>
            <person name="Cheong K."/>
            <person name="Kim K.T."/>
            <person name="Jung K."/>
            <person name="Lee G.W."/>
            <person name="Oh S.K."/>
            <person name="Bae C."/>
            <person name="Kim S.B."/>
            <person name="Lee H.Y."/>
            <person name="Kim S.Y."/>
            <person name="Kim M.S."/>
            <person name="Kang B.C."/>
            <person name="Jo Y.D."/>
            <person name="Yang H.B."/>
            <person name="Jeong H.J."/>
            <person name="Kang W.H."/>
            <person name="Kwon J.K."/>
            <person name="Shin C."/>
            <person name="Lim J.Y."/>
            <person name="Park J.H."/>
            <person name="Huh J.H."/>
            <person name="Kim J.S."/>
            <person name="Kim B.D."/>
            <person name="Cohen O."/>
            <person name="Paran I."/>
            <person name="Suh M.C."/>
            <person name="Lee S.B."/>
            <person name="Kim Y.K."/>
            <person name="Shin Y."/>
            <person name="Noh S.J."/>
            <person name="Park J."/>
            <person name="Seo Y.S."/>
            <person name="Kwon S.Y."/>
            <person name="Kim H.A."/>
            <person name="Park J.M."/>
            <person name="Kim H.J."/>
            <person name="Choi S.B."/>
            <person name="Bosland P.W."/>
            <person name="Reeves G."/>
            <person name="Jo S.H."/>
            <person name="Lee B.W."/>
            <person name="Cho H.T."/>
            <person name="Choi H.S."/>
            <person name="Lee M.S."/>
            <person name="Yu Y."/>
            <person name="Do Choi Y."/>
            <person name="Park B.S."/>
            <person name="van Deynze A."/>
            <person name="Ashrafi H."/>
            <person name="Hill T."/>
            <person name="Kim W.T."/>
            <person name="Pai H.S."/>
            <person name="Ahn H.K."/>
            <person name="Yeam I."/>
            <person name="Giovannoni J.J."/>
            <person name="Rose J.K."/>
            <person name="Sorensen I."/>
            <person name="Lee S.J."/>
            <person name="Kim R.W."/>
            <person name="Choi I.Y."/>
            <person name="Choi B.S."/>
            <person name="Lim J.S."/>
            <person name="Lee Y.H."/>
            <person name="Choi D."/>
        </authorList>
    </citation>
    <scope>NUCLEOTIDE SEQUENCE [LARGE SCALE GENOMIC DNA]</scope>
    <source>
        <strain evidence="8">cv. CM334</strain>
    </source>
</reference>
<dbReference type="GO" id="GO:0003677">
    <property type="term" value="F:DNA binding"/>
    <property type="evidence" value="ECO:0007669"/>
    <property type="project" value="UniProtKB-KW"/>
</dbReference>
<dbReference type="Gene3D" id="3.90.70.10">
    <property type="entry name" value="Cysteine proteinases"/>
    <property type="match status" value="1"/>
</dbReference>
<dbReference type="Proteomes" id="UP000222542">
    <property type="component" value="Unassembled WGS sequence"/>
</dbReference>
<accession>A0A2G2Y1Z4</accession>
<protein>
    <recommendedName>
        <fullName evidence="6">TF-B3 domain-containing protein</fullName>
    </recommendedName>
</protein>
<dbReference type="SUPFAM" id="SSF54001">
    <property type="entry name" value="Cysteine proteinases"/>
    <property type="match status" value="1"/>
</dbReference>
<dbReference type="EMBL" id="AYRZ02000024">
    <property type="protein sequence ID" value="PHT63773.1"/>
    <property type="molecule type" value="Genomic_DNA"/>
</dbReference>
<keyword evidence="5" id="KW-0539">Nucleus</keyword>
<dbReference type="InterPro" id="IPR039218">
    <property type="entry name" value="REM_fam"/>
</dbReference>
<reference evidence="7 8" key="2">
    <citation type="journal article" date="2017" name="Genome Biol.">
        <title>New reference genome sequences of hot pepper reveal the massive evolution of plant disease-resistance genes by retroduplication.</title>
        <authorList>
            <person name="Kim S."/>
            <person name="Park J."/>
            <person name="Yeom S.I."/>
            <person name="Kim Y.M."/>
            <person name="Seo E."/>
            <person name="Kim K.T."/>
            <person name="Kim M.S."/>
            <person name="Lee J.M."/>
            <person name="Cheong K."/>
            <person name="Shin H.S."/>
            <person name="Kim S.B."/>
            <person name="Han K."/>
            <person name="Lee J."/>
            <person name="Park M."/>
            <person name="Lee H.A."/>
            <person name="Lee H.Y."/>
            <person name="Lee Y."/>
            <person name="Oh S."/>
            <person name="Lee J.H."/>
            <person name="Choi E."/>
            <person name="Choi E."/>
            <person name="Lee S.E."/>
            <person name="Jeon J."/>
            <person name="Kim H."/>
            <person name="Choi G."/>
            <person name="Song H."/>
            <person name="Lee J."/>
            <person name="Lee S.C."/>
            <person name="Kwon J.K."/>
            <person name="Lee H.Y."/>
            <person name="Koo N."/>
            <person name="Hong Y."/>
            <person name="Kim R.W."/>
            <person name="Kang W.H."/>
            <person name="Huh J.H."/>
            <person name="Kang B.C."/>
            <person name="Yang T.J."/>
            <person name="Lee Y.H."/>
            <person name="Bennetzen J.L."/>
            <person name="Choi D."/>
        </authorList>
    </citation>
    <scope>NUCLEOTIDE SEQUENCE [LARGE SCALE GENOMIC DNA]</scope>
    <source>
        <strain evidence="8">cv. CM334</strain>
    </source>
</reference>
<evidence type="ECO:0000256" key="5">
    <source>
        <dbReference type="ARBA" id="ARBA00023242"/>
    </source>
</evidence>
<dbReference type="Gene3D" id="2.40.330.10">
    <property type="entry name" value="DNA-binding pseudobarrel domain"/>
    <property type="match status" value="3"/>
</dbReference>
<feature type="domain" description="TF-B3" evidence="6">
    <location>
        <begin position="97"/>
        <end position="190"/>
    </location>
</feature>
<evidence type="ECO:0000256" key="4">
    <source>
        <dbReference type="ARBA" id="ARBA00023163"/>
    </source>
</evidence>
<dbReference type="GO" id="GO:0016579">
    <property type="term" value="P:protein deubiquitination"/>
    <property type="evidence" value="ECO:0007669"/>
    <property type="project" value="InterPro"/>
</dbReference>